<dbReference type="InterPro" id="IPR001789">
    <property type="entry name" value="Sig_transdc_resp-reg_receiver"/>
</dbReference>
<dbReference type="PANTHER" id="PTHR47233:SF2">
    <property type="entry name" value="CHEMOTAXIS SIGNAL TRANSDUCTION SYSTEM RESPONSE REGULATOR CHEV"/>
    <property type="match status" value="1"/>
</dbReference>
<gene>
    <name evidence="4" type="ORF">JYB87_12355</name>
</gene>
<dbReference type="InterPro" id="IPR002545">
    <property type="entry name" value="CheW-lke_dom"/>
</dbReference>
<dbReference type="Gene3D" id="3.40.50.2300">
    <property type="match status" value="1"/>
</dbReference>
<dbReference type="InterPro" id="IPR011006">
    <property type="entry name" value="CheY-like_superfamily"/>
</dbReference>
<dbReference type="SMART" id="SM00260">
    <property type="entry name" value="CheW"/>
    <property type="match status" value="1"/>
</dbReference>
<reference evidence="4 5" key="1">
    <citation type="submission" date="2021-03" db="EMBL/GenBank/DDBJ databases">
        <title>Novel species identification of genus Shewanella.</title>
        <authorList>
            <person name="Liu G."/>
            <person name="Zhang Q."/>
        </authorList>
    </citation>
    <scope>NUCLEOTIDE SEQUENCE [LARGE SCALE GENOMIC DNA]</scope>
    <source>
        <strain evidence="4 5">FJAT-51800</strain>
    </source>
</reference>
<dbReference type="InterPro" id="IPR024181">
    <property type="entry name" value="Chemotax_regulator_CheV"/>
</dbReference>
<keyword evidence="5" id="KW-1185">Reference proteome</keyword>
<dbReference type="Pfam" id="PF01584">
    <property type="entry name" value="CheW"/>
    <property type="match status" value="1"/>
</dbReference>
<dbReference type="RefSeq" id="WP_207353794.1">
    <property type="nucleotide sequence ID" value="NZ_CP071503.1"/>
</dbReference>
<dbReference type="Pfam" id="PF00072">
    <property type="entry name" value="Response_reg"/>
    <property type="match status" value="1"/>
</dbReference>
<dbReference type="SUPFAM" id="SSF50341">
    <property type="entry name" value="CheW-like"/>
    <property type="match status" value="1"/>
</dbReference>
<feature type="modified residue" description="4-aspartylphosphate" evidence="1">
    <location>
        <position position="224"/>
    </location>
</feature>
<protein>
    <submittedName>
        <fullName evidence="4">Chemotaxis protein CheV</fullName>
    </submittedName>
</protein>
<evidence type="ECO:0000313" key="5">
    <source>
        <dbReference type="Proteomes" id="UP000662770"/>
    </source>
</evidence>
<dbReference type="Gene3D" id="2.30.30.40">
    <property type="entry name" value="SH3 Domains"/>
    <property type="match status" value="1"/>
</dbReference>
<sequence length="295" mass="32583">MKNKANQSQGLLLFHLSARQMFAMGTLKIRELIPYKPLNHLPNSHPAIKGTASFRGHTIPVIDMAAAVGYRPLAEEELRQTYIIVTDCQRMMIGFLVRGIDKIIECNWRDIESPPNNLGHSALLTGVTRYDNQLIQLLDIELLLAKIFPQTSTKAATVTDVQREQLKTMRILLVDDSSVARKQLSDALDSLNVPYDVTSNGKKALDIMEQGALDGRPVTLLVSDIEMPGLDGYELAFEVRDNPALAKAYIILHTSLSSEISVSQAHQVGANEALTKFDAHELVQAMLRGANQVNG</sequence>
<evidence type="ECO:0000259" key="3">
    <source>
        <dbReference type="PROSITE" id="PS50851"/>
    </source>
</evidence>
<dbReference type="EMBL" id="CP071503">
    <property type="protein sequence ID" value="QSX32552.1"/>
    <property type="molecule type" value="Genomic_DNA"/>
</dbReference>
<dbReference type="PANTHER" id="PTHR47233">
    <property type="entry name" value="CHEMOTAXIS PROTEIN CHEV"/>
    <property type="match status" value="1"/>
</dbReference>
<evidence type="ECO:0000256" key="1">
    <source>
        <dbReference type="PROSITE-ProRule" id="PRU00169"/>
    </source>
</evidence>
<name>A0ABX7QM72_9GAMM</name>
<dbReference type="Gene3D" id="2.40.50.180">
    <property type="entry name" value="CheA-289, Domain 4"/>
    <property type="match status" value="1"/>
</dbReference>
<keyword evidence="1" id="KW-0597">Phosphoprotein</keyword>
<proteinExistence type="predicted"/>
<dbReference type="PIRSF" id="PIRSF002867">
    <property type="entry name" value="CheV"/>
    <property type="match status" value="1"/>
</dbReference>
<evidence type="ECO:0000259" key="2">
    <source>
        <dbReference type="PROSITE" id="PS50110"/>
    </source>
</evidence>
<feature type="domain" description="CheW-like" evidence="3">
    <location>
        <begin position="8"/>
        <end position="149"/>
    </location>
</feature>
<dbReference type="CDD" id="cd00588">
    <property type="entry name" value="CheW_like"/>
    <property type="match status" value="1"/>
</dbReference>
<dbReference type="SMART" id="SM00448">
    <property type="entry name" value="REC"/>
    <property type="match status" value="1"/>
</dbReference>
<evidence type="ECO:0000313" key="4">
    <source>
        <dbReference type="EMBL" id="QSX32552.1"/>
    </source>
</evidence>
<dbReference type="CDD" id="cd19924">
    <property type="entry name" value="REC_CheV-like"/>
    <property type="match status" value="1"/>
</dbReference>
<dbReference type="PROSITE" id="PS50851">
    <property type="entry name" value="CHEW"/>
    <property type="match status" value="1"/>
</dbReference>
<organism evidence="4 5">
    <name type="scientific">Shewanella avicenniae</name>
    <dbReference type="NCBI Taxonomy" id="2814294"/>
    <lineage>
        <taxon>Bacteria</taxon>
        <taxon>Pseudomonadati</taxon>
        <taxon>Pseudomonadota</taxon>
        <taxon>Gammaproteobacteria</taxon>
        <taxon>Alteromonadales</taxon>
        <taxon>Shewanellaceae</taxon>
        <taxon>Shewanella</taxon>
    </lineage>
</organism>
<accession>A0ABX7QM72</accession>
<dbReference type="InterPro" id="IPR036061">
    <property type="entry name" value="CheW-like_dom_sf"/>
</dbReference>
<dbReference type="SUPFAM" id="SSF52172">
    <property type="entry name" value="CheY-like"/>
    <property type="match status" value="1"/>
</dbReference>
<feature type="domain" description="Response regulatory" evidence="2">
    <location>
        <begin position="170"/>
        <end position="291"/>
    </location>
</feature>
<dbReference type="Proteomes" id="UP000662770">
    <property type="component" value="Chromosome"/>
</dbReference>
<dbReference type="PROSITE" id="PS50110">
    <property type="entry name" value="RESPONSE_REGULATORY"/>
    <property type="match status" value="1"/>
</dbReference>